<evidence type="ECO:0000256" key="1">
    <source>
        <dbReference type="ARBA" id="ARBA00022614"/>
    </source>
</evidence>
<keyword evidence="5" id="KW-1185">Reference proteome</keyword>
<dbReference type="EMBL" id="FNCG01000030">
    <property type="protein sequence ID" value="SDI73134.1"/>
    <property type="molecule type" value="Genomic_DNA"/>
</dbReference>
<accession>A0A1G8MYZ4</accession>
<dbReference type="InterPro" id="IPR032675">
    <property type="entry name" value="LRR_dom_sf"/>
</dbReference>
<dbReference type="Gene3D" id="3.80.10.10">
    <property type="entry name" value="Ribonuclease Inhibitor"/>
    <property type="match status" value="1"/>
</dbReference>
<dbReference type="PANTHER" id="PTHR48051:SF1">
    <property type="entry name" value="RAS SUPPRESSOR PROTEIN 1"/>
    <property type="match status" value="1"/>
</dbReference>
<evidence type="ECO:0000313" key="5">
    <source>
        <dbReference type="Proteomes" id="UP000199705"/>
    </source>
</evidence>
<keyword evidence="2" id="KW-0677">Repeat</keyword>
<dbReference type="Pfam" id="PF23598">
    <property type="entry name" value="LRR_14"/>
    <property type="match status" value="1"/>
</dbReference>
<dbReference type="AlphaFoldDB" id="A0A1G8MYZ4"/>
<evidence type="ECO:0000259" key="3">
    <source>
        <dbReference type="Pfam" id="PF23598"/>
    </source>
</evidence>
<sequence length="178" mass="20403">MGMKSYWDYIKKYRSLKEYHNIDSAIKHKDDVVSIDAANQQLTKLPRQLFNLHNVISTNILGNRFTTFPIVITKLSQLEEISFASNDMRYVGPEIGKLKNLKILILDFNSFSKLPVQIGELSNLLYLDVSMNKNLKSLPSSIANLKQLQELHIERTSINKRDINLIKALLPNCVVITD</sequence>
<organism evidence="4 5">
    <name type="scientific">Mucilaginibacter gossypii</name>
    <dbReference type="NCBI Taxonomy" id="551996"/>
    <lineage>
        <taxon>Bacteria</taxon>
        <taxon>Pseudomonadati</taxon>
        <taxon>Bacteroidota</taxon>
        <taxon>Sphingobacteriia</taxon>
        <taxon>Sphingobacteriales</taxon>
        <taxon>Sphingobacteriaceae</taxon>
        <taxon>Mucilaginibacter</taxon>
    </lineage>
</organism>
<name>A0A1G8MYZ4_9SPHI</name>
<dbReference type="InterPro" id="IPR050216">
    <property type="entry name" value="LRR_domain-containing"/>
</dbReference>
<dbReference type="GO" id="GO:0005737">
    <property type="term" value="C:cytoplasm"/>
    <property type="evidence" value="ECO:0007669"/>
    <property type="project" value="TreeGrafter"/>
</dbReference>
<reference evidence="5" key="1">
    <citation type="submission" date="2016-10" db="EMBL/GenBank/DDBJ databases">
        <authorList>
            <person name="Varghese N."/>
            <person name="Submissions S."/>
        </authorList>
    </citation>
    <scope>NUCLEOTIDE SEQUENCE [LARGE SCALE GENOMIC DNA]</scope>
    <source>
        <strain evidence="5">Gh-67</strain>
    </source>
</reference>
<dbReference type="Proteomes" id="UP000199705">
    <property type="component" value="Unassembled WGS sequence"/>
</dbReference>
<dbReference type="PANTHER" id="PTHR48051">
    <property type="match status" value="1"/>
</dbReference>
<protein>
    <submittedName>
        <fullName evidence="4">Leucine rich repeat-containing protein</fullName>
    </submittedName>
</protein>
<gene>
    <name evidence="4" type="ORF">SAMN05192573_1302</name>
</gene>
<proteinExistence type="predicted"/>
<dbReference type="SUPFAM" id="SSF52058">
    <property type="entry name" value="L domain-like"/>
    <property type="match status" value="1"/>
</dbReference>
<evidence type="ECO:0000256" key="2">
    <source>
        <dbReference type="ARBA" id="ARBA00022737"/>
    </source>
</evidence>
<dbReference type="InterPro" id="IPR055414">
    <property type="entry name" value="LRR_R13L4/SHOC2-like"/>
</dbReference>
<evidence type="ECO:0000313" key="4">
    <source>
        <dbReference type="EMBL" id="SDI73134.1"/>
    </source>
</evidence>
<keyword evidence="1" id="KW-0433">Leucine-rich repeat</keyword>
<feature type="domain" description="Disease resistance R13L4/SHOC-2-like LRR" evidence="3">
    <location>
        <begin position="94"/>
        <end position="158"/>
    </location>
</feature>
<dbReference type="STRING" id="551996.SAMN05192573_1302"/>